<comment type="caution">
    <text evidence="2">The sequence shown here is derived from an EMBL/GenBank/DDBJ whole genome shotgun (WGS) entry which is preliminary data.</text>
</comment>
<evidence type="ECO:0000313" key="3">
    <source>
        <dbReference type="Proteomes" id="UP000789390"/>
    </source>
</evidence>
<organism evidence="2 3">
    <name type="scientific">Daphnia galeata</name>
    <dbReference type="NCBI Taxonomy" id="27404"/>
    <lineage>
        <taxon>Eukaryota</taxon>
        <taxon>Metazoa</taxon>
        <taxon>Ecdysozoa</taxon>
        <taxon>Arthropoda</taxon>
        <taxon>Crustacea</taxon>
        <taxon>Branchiopoda</taxon>
        <taxon>Diplostraca</taxon>
        <taxon>Cladocera</taxon>
        <taxon>Anomopoda</taxon>
        <taxon>Daphniidae</taxon>
        <taxon>Daphnia</taxon>
    </lineage>
</organism>
<sequence length="85" mass="9836">MNVSLAAQVLSKSVADLFRYYITQTEDAALALRFKDTEGTEEIFRLINDVFDIMNGRCRKDAISRDDWEGKKRRTVQNFIAIMSK</sequence>
<evidence type="ECO:0000259" key="1">
    <source>
        <dbReference type="Pfam" id="PF21788"/>
    </source>
</evidence>
<keyword evidence="3" id="KW-1185">Reference proteome</keyword>
<gene>
    <name evidence="2" type="ORF">DGAL_LOCUS13874</name>
</gene>
<feature type="domain" description="Transposable element P transposase-like GTP-binding insertion" evidence="1">
    <location>
        <begin position="1"/>
        <end position="58"/>
    </location>
</feature>
<evidence type="ECO:0000313" key="2">
    <source>
        <dbReference type="EMBL" id="CAH0110311.1"/>
    </source>
</evidence>
<name>A0A8J2RXV9_9CRUS</name>
<reference evidence="2" key="1">
    <citation type="submission" date="2021-11" db="EMBL/GenBank/DDBJ databases">
        <authorList>
            <person name="Schell T."/>
        </authorList>
    </citation>
    <scope>NUCLEOTIDE SEQUENCE</scope>
    <source>
        <strain evidence="2">M5</strain>
    </source>
</reference>
<dbReference type="InterPro" id="IPR048366">
    <property type="entry name" value="TNP-like_GBD"/>
</dbReference>
<dbReference type="Proteomes" id="UP000789390">
    <property type="component" value="Unassembled WGS sequence"/>
</dbReference>
<proteinExistence type="predicted"/>
<dbReference type="Pfam" id="PF21788">
    <property type="entry name" value="TNP-like_GBD"/>
    <property type="match status" value="1"/>
</dbReference>
<dbReference type="AlphaFoldDB" id="A0A8J2RXV9"/>
<dbReference type="OrthoDB" id="6613714at2759"/>
<dbReference type="EMBL" id="CAKKLH010000302">
    <property type="protein sequence ID" value="CAH0110311.1"/>
    <property type="molecule type" value="Genomic_DNA"/>
</dbReference>
<protein>
    <recommendedName>
        <fullName evidence="1">Transposable element P transposase-like GTP-binding insertion domain-containing protein</fullName>
    </recommendedName>
</protein>
<accession>A0A8J2RXV9</accession>